<dbReference type="SMART" id="SM00935">
    <property type="entry name" value="OmpH"/>
    <property type="match status" value="1"/>
</dbReference>
<dbReference type="SUPFAM" id="SSF111384">
    <property type="entry name" value="OmpH-like"/>
    <property type="match status" value="1"/>
</dbReference>
<name>A0A8J8MRN6_9RHOB</name>
<organism evidence="2 3">
    <name type="scientific">Falsirhodobacter algicola</name>
    <dbReference type="NCBI Taxonomy" id="2692330"/>
    <lineage>
        <taxon>Bacteria</taxon>
        <taxon>Pseudomonadati</taxon>
        <taxon>Pseudomonadota</taxon>
        <taxon>Alphaproteobacteria</taxon>
        <taxon>Rhodobacterales</taxon>
        <taxon>Paracoccaceae</taxon>
        <taxon>Falsirhodobacter</taxon>
    </lineage>
</organism>
<evidence type="ECO:0000256" key="1">
    <source>
        <dbReference type="SAM" id="SignalP"/>
    </source>
</evidence>
<feature type="signal peptide" evidence="1">
    <location>
        <begin position="1"/>
        <end position="18"/>
    </location>
</feature>
<dbReference type="AlphaFoldDB" id="A0A8J8MRN6"/>
<reference evidence="2" key="1">
    <citation type="submission" date="2020-01" db="EMBL/GenBank/DDBJ databases">
        <authorList>
            <person name="Yang Y."/>
            <person name="Kwon Y.M."/>
        </authorList>
    </citation>
    <scope>NUCLEOTIDE SEQUENCE</scope>
    <source>
        <strain evidence="2">PG104</strain>
    </source>
</reference>
<dbReference type="RefSeq" id="WP_211784694.1">
    <property type="nucleotide sequence ID" value="NZ_CP047289.1"/>
</dbReference>
<keyword evidence="3" id="KW-1185">Reference proteome</keyword>
<dbReference type="KEGG" id="fap:GR316_03670"/>
<dbReference type="EMBL" id="CP047289">
    <property type="protein sequence ID" value="QUS35446.1"/>
    <property type="molecule type" value="Genomic_DNA"/>
</dbReference>
<accession>A0A8J8MRN6</accession>
<evidence type="ECO:0000313" key="3">
    <source>
        <dbReference type="Proteomes" id="UP000679284"/>
    </source>
</evidence>
<protein>
    <submittedName>
        <fullName evidence="2">OmpH family outer membrane protein</fullName>
    </submittedName>
</protein>
<dbReference type="Gene3D" id="3.30.910.20">
    <property type="entry name" value="Skp domain"/>
    <property type="match status" value="1"/>
</dbReference>
<proteinExistence type="predicted"/>
<sequence length="186" mass="20429">MWKALALICAFLPGGLAAQEAATPPPRSSAILTIVPDRLFEETQAGKTAAARFEQRSRDLLTENRGIEADLTAEEQELTERRATTAPQDFHVLSEAFDKKVEKIREEQDAKSRALTRLRDADRKAFFQAAIPVLANLMEEEGALAILDRGSVFLSFDLIDVTDRAIAQIDTQLGDGASIYDDTPAP</sequence>
<dbReference type="InterPro" id="IPR005632">
    <property type="entry name" value="Chaperone_Skp"/>
</dbReference>
<dbReference type="Pfam" id="PF03938">
    <property type="entry name" value="OmpH"/>
    <property type="match status" value="1"/>
</dbReference>
<dbReference type="Proteomes" id="UP000679284">
    <property type="component" value="Chromosome"/>
</dbReference>
<evidence type="ECO:0000313" key="2">
    <source>
        <dbReference type="EMBL" id="QUS35446.1"/>
    </source>
</evidence>
<dbReference type="InterPro" id="IPR024930">
    <property type="entry name" value="Skp_dom_sf"/>
</dbReference>
<feature type="chain" id="PRO_5035302674" evidence="1">
    <location>
        <begin position="19"/>
        <end position="186"/>
    </location>
</feature>
<gene>
    <name evidence="2" type="ORF">GR316_03670</name>
</gene>
<keyword evidence="1" id="KW-0732">Signal</keyword>
<dbReference type="GO" id="GO:0051082">
    <property type="term" value="F:unfolded protein binding"/>
    <property type="evidence" value="ECO:0007669"/>
    <property type="project" value="InterPro"/>
</dbReference>